<evidence type="ECO:0000313" key="3">
    <source>
        <dbReference type="Proteomes" id="UP000466345"/>
    </source>
</evidence>
<feature type="transmembrane region" description="Helical" evidence="1">
    <location>
        <begin position="34"/>
        <end position="57"/>
    </location>
</feature>
<evidence type="ECO:0008006" key="4">
    <source>
        <dbReference type="Google" id="ProtNLM"/>
    </source>
</evidence>
<proteinExistence type="predicted"/>
<keyword evidence="3" id="KW-1185">Reference proteome</keyword>
<keyword evidence="1" id="KW-0812">Transmembrane</keyword>
<dbReference type="AlphaFoldDB" id="A0A7K0CPB1"/>
<feature type="transmembrane region" description="Helical" evidence="1">
    <location>
        <begin position="78"/>
        <end position="100"/>
    </location>
</feature>
<comment type="caution">
    <text evidence="2">The sequence shown here is derived from an EMBL/GenBank/DDBJ whole genome shotgun (WGS) entry which is preliminary data.</text>
</comment>
<reference evidence="2 3" key="1">
    <citation type="submission" date="2019-10" db="EMBL/GenBank/DDBJ databases">
        <title>Streptomyces smaragdinus sp. nov. and Streptomyces fabii sp. nov., isolated from the gut of fungus growing-termite Macrotermes natalensis.</title>
        <authorList>
            <person name="Schwitalla J."/>
            <person name="Benndorf R."/>
            <person name="Martin K."/>
            <person name="De Beer W."/>
            <person name="Kaster A.-K."/>
            <person name="Vollmers J."/>
            <person name="Poulsen M."/>
            <person name="Beemelmanns C."/>
        </authorList>
    </citation>
    <scope>NUCLEOTIDE SEQUENCE [LARGE SCALE GENOMIC DNA]</scope>
    <source>
        <strain evidence="2 3">RB5</strain>
    </source>
</reference>
<evidence type="ECO:0000313" key="2">
    <source>
        <dbReference type="EMBL" id="MQY15143.1"/>
    </source>
</evidence>
<dbReference type="OrthoDB" id="4247659at2"/>
<sequence length="107" mass="10694">MTFLTEQLAALIAGPIPDYDPQVPAPLKPLTSTVLGWASGLGLAAAVLGSLTGWGMAAWGENTQRDGVAARGKMAIKWSLIGAGGIGVASAMVLLVYNAAVKSAGGS</sequence>
<organism evidence="2 3">
    <name type="scientific">Streptomyces smaragdinus</name>
    <dbReference type="NCBI Taxonomy" id="2585196"/>
    <lineage>
        <taxon>Bacteria</taxon>
        <taxon>Bacillati</taxon>
        <taxon>Actinomycetota</taxon>
        <taxon>Actinomycetes</taxon>
        <taxon>Kitasatosporales</taxon>
        <taxon>Streptomycetaceae</taxon>
        <taxon>Streptomyces</taxon>
    </lineage>
</organism>
<gene>
    <name evidence="2" type="ORF">SRB5_53210</name>
</gene>
<evidence type="ECO:0000256" key="1">
    <source>
        <dbReference type="SAM" id="Phobius"/>
    </source>
</evidence>
<name>A0A7K0CPB1_9ACTN</name>
<keyword evidence="1" id="KW-0472">Membrane</keyword>
<keyword evidence="1" id="KW-1133">Transmembrane helix</keyword>
<dbReference type="EMBL" id="WEGJ01000029">
    <property type="protein sequence ID" value="MQY15143.1"/>
    <property type="molecule type" value="Genomic_DNA"/>
</dbReference>
<dbReference type="Proteomes" id="UP000466345">
    <property type="component" value="Unassembled WGS sequence"/>
</dbReference>
<dbReference type="RefSeq" id="WP_153455980.1">
    <property type="nucleotide sequence ID" value="NZ_WEGJ01000029.1"/>
</dbReference>
<protein>
    <recommendedName>
        <fullName evidence="4">Integral membrane protein</fullName>
    </recommendedName>
</protein>
<accession>A0A7K0CPB1</accession>